<dbReference type="EMBL" id="VOXD01000005">
    <property type="protein sequence ID" value="TXF90800.1"/>
    <property type="molecule type" value="Genomic_DNA"/>
</dbReference>
<evidence type="ECO:0000259" key="1">
    <source>
        <dbReference type="SMART" id="SM01321"/>
    </source>
</evidence>
<reference evidence="2 3" key="1">
    <citation type="submission" date="2019-08" db="EMBL/GenBank/DDBJ databases">
        <title>Lewinella sp. strain SSH13 Genome sequencing and assembly.</title>
        <authorList>
            <person name="Kim I."/>
        </authorList>
    </citation>
    <scope>NUCLEOTIDE SEQUENCE [LARGE SCALE GENOMIC DNA]</scope>
    <source>
        <strain evidence="2 3">SSH13</strain>
    </source>
</reference>
<evidence type="ECO:0000313" key="2">
    <source>
        <dbReference type="EMBL" id="TXF90800.1"/>
    </source>
</evidence>
<evidence type="ECO:0000313" key="3">
    <source>
        <dbReference type="Proteomes" id="UP000321907"/>
    </source>
</evidence>
<dbReference type="Pfam" id="PF01797">
    <property type="entry name" value="Y1_Tnp"/>
    <property type="match status" value="1"/>
</dbReference>
<gene>
    <name evidence="2" type="primary">tnpA</name>
    <name evidence="2" type="ORF">FUA23_05005</name>
</gene>
<dbReference type="GO" id="GO:0003677">
    <property type="term" value="F:DNA binding"/>
    <property type="evidence" value="ECO:0007669"/>
    <property type="project" value="InterPro"/>
</dbReference>
<dbReference type="NCBIfam" id="NF033573">
    <property type="entry name" value="transpos_IS200"/>
    <property type="match status" value="1"/>
</dbReference>
<dbReference type="PANTHER" id="PTHR33360">
    <property type="entry name" value="TRANSPOSASE FOR INSERTION SEQUENCE ELEMENT IS200"/>
    <property type="match status" value="1"/>
</dbReference>
<organism evidence="2 3">
    <name type="scientific">Neolewinella aurantiaca</name>
    <dbReference type="NCBI Taxonomy" id="2602767"/>
    <lineage>
        <taxon>Bacteria</taxon>
        <taxon>Pseudomonadati</taxon>
        <taxon>Bacteroidota</taxon>
        <taxon>Saprospiria</taxon>
        <taxon>Saprospirales</taxon>
        <taxon>Lewinellaceae</taxon>
        <taxon>Neolewinella</taxon>
    </lineage>
</organism>
<name>A0A5C7FS01_9BACT</name>
<protein>
    <submittedName>
        <fullName evidence="2">IS200/IS605 family transposase</fullName>
    </submittedName>
</protein>
<dbReference type="OrthoDB" id="9797997at2"/>
<dbReference type="GO" id="GO:0004803">
    <property type="term" value="F:transposase activity"/>
    <property type="evidence" value="ECO:0007669"/>
    <property type="project" value="InterPro"/>
</dbReference>
<dbReference type="Proteomes" id="UP000321907">
    <property type="component" value="Unassembled WGS sequence"/>
</dbReference>
<feature type="domain" description="Transposase IS200-like" evidence="1">
    <location>
        <begin position="5"/>
        <end position="119"/>
    </location>
</feature>
<dbReference type="Gene3D" id="3.30.70.1290">
    <property type="entry name" value="Transposase IS200-like"/>
    <property type="match status" value="1"/>
</dbReference>
<dbReference type="SUPFAM" id="SSF143422">
    <property type="entry name" value="Transposase IS200-like"/>
    <property type="match status" value="1"/>
</dbReference>
<accession>A0A5C7FS01</accession>
<proteinExistence type="predicted"/>
<dbReference type="AlphaFoldDB" id="A0A5C7FS01"/>
<dbReference type="PANTHER" id="PTHR33360:SF2">
    <property type="entry name" value="TRANSPOSASE FOR INSERTION SEQUENCE ELEMENT IS200"/>
    <property type="match status" value="1"/>
</dbReference>
<sequence>MPQSFDRIIIHTIFSTKYRQPLINESIEPELHKVICSEYAKYDCKVLAIGGTEDHVHIVHTLPRTIAISKILNAVKSVSSGWIRTKGPDYEWFGWQDGYGVFSADYRNLDALLDYVRNQRKAHAKKAANLSFRTEYTKILKKFGFLDINPTHQFPTPPKGWGKGRRIA</sequence>
<dbReference type="InterPro" id="IPR036515">
    <property type="entry name" value="Transposase_17_sf"/>
</dbReference>
<dbReference type="InterPro" id="IPR002686">
    <property type="entry name" value="Transposase_17"/>
</dbReference>
<comment type="caution">
    <text evidence="2">The sequence shown here is derived from an EMBL/GenBank/DDBJ whole genome shotgun (WGS) entry which is preliminary data.</text>
</comment>
<dbReference type="GO" id="GO:0006313">
    <property type="term" value="P:DNA transposition"/>
    <property type="evidence" value="ECO:0007669"/>
    <property type="project" value="InterPro"/>
</dbReference>
<keyword evidence="3" id="KW-1185">Reference proteome</keyword>
<dbReference type="SMART" id="SM01321">
    <property type="entry name" value="Y1_Tnp"/>
    <property type="match status" value="1"/>
</dbReference>
<dbReference type="RefSeq" id="WP_147929628.1">
    <property type="nucleotide sequence ID" value="NZ_VOXD01000005.1"/>
</dbReference>